<gene>
    <name evidence="1" type="ORF">DSM101010T_00160</name>
</gene>
<dbReference type="Proteomes" id="UP000503840">
    <property type="component" value="Unassembled WGS sequence"/>
</dbReference>
<proteinExistence type="predicted"/>
<evidence type="ECO:0000313" key="2">
    <source>
        <dbReference type="Proteomes" id="UP000503840"/>
    </source>
</evidence>
<evidence type="ECO:0000313" key="1">
    <source>
        <dbReference type="EMBL" id="GFM31651.1"/>
    </source>
</evidence>
<sequence length="96" mass="10124">MPGVSCPGVWRFSDTFAVDSGEAARRSFLHAASLHPAATPAVLILCAAAETLPGTGRESVADLEKIWGGSGAEQVQTSCTPFGQSYRLHRLPVRAE</sequence>
<dbReference type="AlphaFoldDB" id="A0A7J0BEP6"/>
<organism evidence="1 2">
    <name type="scientific">Desulfovibrio subterraneus</name>
    <dbReference type="NCBI Taxonomy" id="2718620"/>
    <lineage>
        <taxon>Bacteria</taxon>
        <taxon>Pseudomonadati</taxon>
        <taxon>Thermodesulfobacteriota</taxon>
        <taxon>Desulfovibrionia</taxon>
        <taxon>Desulfovibrionales</taxon>
        <taxon>Desulfovibrionaceae</taxon>
        <taxon>Desulfovibrio</taxon>
    </lineage>
</organism>
<name>A0A7J0BEP6_9BACT</name>
<protein>
    <submittedName>
        <fullName evidence="1">Uncharacterized protein</fullName>
    </submittedName>
</protein>
<accession>A0A7J0BEP6</accession>
<keyword evidence="2" id="KW-1185">Reference proteome</keyword>
<dbReference type="EMBL" id="BLVO01000001">
    <property type="protein sequence ID" value="GFM31651.1"/>
    <property type="molecule type" value="Genomic_DNA"/>
</dbReference>
<reference evidence="1 2" key="1">
    <citation type="submission" date="2020-05" db="EMBL/GenBank/DDBJ databases">
        <title>Draft genome sequence of Desulfovibrio sp. strain HN2T.</title>
        <authorList>
            <person name="Ueno A."/>
            <person name="Tamazawa S."/>
            <person name="Tamamura S."/>
            <person name="Murakami T."/>
            <person name="Kiyama T."/>
            <person name="Inomata H."/>
            <person name="Amano Y."/>
            <person name="Miyakawa K."/>
            <person name="Tamaki H."/>
            <person name="Naganuma T."/>
            <person name="Kaneko K."/>
        </authorList>
    </citation>
    <scope>NUCLEOTIDE SEQUENCE [LARGE SCALE GENOMIC DNA]</scope>
    <source>
        <strain evidence="1 2">HN2</strain>
    </source>
</reference>
<comment type="caution">
    <text evidence="1">The sequence shown here is derived from an EMBL/GenBank/DDBJ whole genome shotgun (WGS) entry which is preliminary data.</text>
</comment>